<dbReference type="InterPro" id="IPR051085">
    <property type="entry name" value="MB_O-acyltransferase"/>
</dbReference>
<evidence type="ECO:0000313" key="10">
    <source>
        <dbReference type="EMBL" id="MDQ0337131.1"/>
    </source>
</evidence>
<evidence type="ECO:0000256" key="2">
    <source>
        <dbReference type="ARBA" id="ARBA00010323"/>
    </source>
</evidence>
<evidence type="ECO:0000313" key="9">
    <source>
        <dbReference type="EMBL" id="MBP1841668.1"/>
    </source>
</evidence>
<dbReference type="Pfam" id="PF03062">
    <property type="entry name" value="MBOAT"/>
    <property type="match status" value="1"/>
</dbReference>
<feature type="transmembrane region" description="Helical" evidence="8">
    <location>
        <begin position="224"/>
        <end position="244"/>
    </location>
</feature>
<accession>A0A9X1CAC0</accession>
<comment type="similarity">
    <text evidence="2 7">Belongs to the membrane-bound acyltransferase family.</text>
</comment>
<keyword evidence="7" id="KW-0808">Transferase</keyword>
<protein>
    <submittedName>
        <fullName evidence="9">D-alanyl-lipoteichoic acid acyltransferase DltB (MBOAT superfamily)</fullName>
    </submittedName>
</protein>
<dbReference type="EMBL" id="JAUSUU010000014">
    <property type="protein sequence ID" value="MDQ0337131.1"/>
    <property type="molecule type" value="Genomic_DNA"/>
</dbReference>
<evidence type="ECO:0000256" key="1">
    <source>
        <dbReference type="ARBA" id="ARBA00004651"/>
    </source>
</evidence>
<dbReference type="InterPro" id="IPR028362">
    <property type="entry name" value="AlgI"/>
</dbReference>
<evidence type="ECO:0000256" key="8">
    <source>
        <dbReference type="SAM" id="Phobius"/>
    </source>
</evidence>
<dbReference type="AlphaFoldDB" id="A0A9X1CAC0"/>
<dbReference type="PANTHER" id="PTHR13285">
    <property type="entry name" value="ACYLTRANSFERASE"/>
    <property type="match status" value="1"/>
</dbReference>
<evidence type="ECO:0000256" key="6">
    <source>
        <dbReference type="ARBA" id="ARBA00023136"/>
    </source>
</evidence>
<feature type="transmembrane region" description="Helical" evidence="8">
    <location>
        <begin position="333"/>
        <end position="350"/>
    </location>
</feature>
<feature type="transmembrane region" description="Helical" evidence="8">
    <location>
        <begin position="423"/>
        <end position="440"/>
    </location>
</feature>
<keyword evidence="7 9" id="KW-0012">Acyltransferase</keyword>
<sequence length="482" mass="55806">MLFNSIDFAVFLPILFLVYWSLHAHLKAQNICIVLASYLFYGWWDWRFLSLIICSTLVDYTIGRRLGSEKHKRKRKALLWTSIVINLGLLGVFKYYNFFLDTFITAFSYFGTDIQARTLHLILPVGISFYTFQTLSYTIDVYHNKLKPTKDGIAFAAFVSFFPQLVAGPIERATRLLPQFLKQRVFHTTNAIRGIRLILWGLVQKVAIADAIAPSVNDIFANYAQYPSSTLILGMFLFSFQIYCDFNGYSLIARGVAKLFGFELMVNFNYPYFSRHISEFWGKWHISLSTWFRDYVYIPLGGSHESKLKTIRNIGIVFLISGLWHGANWTFVTWGGLHALLFLPLLFIKHTNTHTATLTLNKWLLPSIKDVFNILSTFILVSCCWIFFRANSIDTAIHFIAHMCRFDFEYITYLNPYDNQPLGIEYLFIFAFILIEYLLATKLIHIYSENKYIGILVDALLLLIIITGAQIGANTSFIYFQF</sequence>
<dbReference type="GO" id="GO:0016746">
    <property type="term" value="F:acyltransferase activity"/>
    <property type="evidence" value="ECO:0007669"/>
    <property type="project" value="UniProtKB-KW"/>
</dbReference>
<comment type="caution">
    <text evidence="9">The sequence shown here is derived from an EMBL/GenBank/DDBJ whole genome shotgun (WGS) entry which is preliminary data.</text>
</comment>
<dbReference type="InterPro" id="IPR024194">
    <property type="entry name" value="Ac/AlaTfrase_AlgI/DltB"/>
</dbReference>
<evidence type="ECO:0000313" key="12">
    <source>
        <dbReference type="Proteomes" id="UP001231587"/>
    </source>
</evidence>
<name>A0A9X1CAC0_9FLAO</name>
<feature type="transmembrane region" description="Helical" evidence="8">
    <location>
        <begin position="452"/>
        <end position="473"/>
    </location>
</feature>
<reference evidence="9" key="1">
    <citation type="submission" date="2021-03" db="EMBL/GenBank/DDBJ databases">
        <title>Genomic Encyclopedia of Type Strains, Phase IV (KMG-IV): sequencing the most valuable type-strain genomes for metagenomic binning, comparative biology and taxonomic classification.</title>
        <authorList>
            <person name="Goeker M."/>
        </authorList>
    </citation>
    <scope>NUCLEOTIDE SEQUENCE</scope>
    <source>
        <strain evidence="9">DSM 15523</strain>
        <strain evidence="10 12">DSM 16476</strain>
    </source>
</reference>
<evidence type="ECO:0000256" key="4">
    <source>
        <dbReference type="ARBA" id="ARBA00022692"/>
    </source>
</evidence>
<dbReference type="PIRSF" id="PIRSF016636">
    <property type="entry name" value="AlgI_DltB"/>
    <property type="match status" value="1"/>
</dbReference>
<gene>
    <name evidence="9" type="ORF">J2Z56_003606</name>
    <name evidence="10" type="ORF">J2Z57_003593</name>
</gene>
<keyword evidence="3 7" id="KW-1003">Cell membrane</keyword>
<keyword evidence="12" id="KW-1185">Reference proteome</keyword>
<feature type="transmembrane region" description="Helical" evidence="8">
    <location>
        <begin position="118"/>
        <end position="139"/>
    </location>
</feature>
<evidence type="ECO:0000256" key="3">
    <source>
        <dbReference type="ARBA" id="ARBA00022475"/>
    </source>
</evidence>
<dbReference type="GO" id="GO:0042121">
    <property type="term" value="P:alginic acid biosynthetic process"/>
    <property type="evidence" value="ECO:0007669"/>
    <property type="project" value="InterPro"/>
</dbReference>
<keyword evidence="4 8" id="KW-0812">Transmembrane</keyword>
<dbReference type="Proteomes" id="UP001138672">
    <property type="component" value="Unassembled WGS sequence"/>
</dbReference>
<dbReference type="EMBL" id="JAGGJQ010000013">
    <property type="protein sequence ID" value="MBP1841668.1"/>
    <property type="molecule type" value="Genomic_DNA"/>
</dbReference>
<dbReference type="GO" id="GO:0005886">
    <property type="term" value="C:plasma membrane"/>
    <property type="evidence" value="ECO:0007669"/>
    <property type="project" value="UniProtKB-SubCell"/>
</dbReference>
<evidence type="ECO:0000256" key="7">
    <source>
        <dbReference type="PIRNR" id="PIRNR016636"/>
    </source>
</evidence>
<proteinExistence type="inferred from homology"/>
<keyword evidence="5 8" id="KW-1133">Transmembrane helix</keyword>
<evidence type="ECO:0000313" key="11">
    <source>
        <dbReference type="Proteomes" id="UP001138672"/>
    </source>
</evidence>
<feature type="transmembrane region" description="Helical" evidence="8">
    <location>
        <begin position="78"/>
        <end position="98"/>
    </location>
</feature>
<dbReference type="PANTHER" id="PTHR13285:SF18">
    <property type="entry name" value="PROTEIN-CYSTEINE N-PALMITOYLTRANSFERASE RASP"/>
    <property type="match status" value="1"/>
</dbReference>
<evidence type="ECO:0000256" key="5">
    <source>
        <dbReference type="ARBA" id="ARBA00022989"/>
    </source>
</evidence>
<comment type="subcellular location">
    <subcellularLocation>
        <location evidence="1">Cell membrane</location>
        <topology evidence="1">Multi-pass membrane protein</topology>
    </subcellularLocation>
</comment>
<dbReference type="PIRSF" id="PIRSF500217">
    <property type="entry name" value="AlgI"/>
    <property type="match status" value="1"/>
</dbReference>
<dbReference type="Proteomes" id="UP001231587">
    <property type="component" value="Unassembled WGS sequence"/>
</dbReference>
<dbReference type="RefSeq" id="WP_057781469.1">
    <property type="nucleotide sequence ID" value="NZ_JAGGJQ010000013.1"/>
</dbReference>
<organism evidence="9 11">
    <name type="scientific">Formosa algae</name>
    <dbReference type="NCBI Taxonomy" id="225843"/>
    <lineage>
        <taxon>Bacteria</taxon>
        <taxon>Pseudomonadati</taxon>
        <taxon>Bacteroidota</taxon>
        <taxon>Flavobacteriia</taxon>
        <taxon>Flavobacteriales</taxon>
        <taxon>Flavobacteriaceae</taxon>
        <taxon>Formosa</taxon>
    </lineage>
</organism>
<keyword evidence="6 7" id="KW-0472">Membrane</keyword>
<feature type="transmembrane region" description="Helical" evidence="8">
    <location>
        <begin position="371"/>
        <end position="388"/>
    </location>
</feature>
<dbReference type="OrthoDB" id="9805788at2"/>
<dbReference type="InterPro" id="IPR004299">
    <property type="entry name" value="MBOAT_fam"/>
</dbReference>